<gene>
    <name evidence="2" type="ORF">SINU_06670</name>
</gene>
<sequence>MFYRRRHAPHPIVYCTALYILISLLLFIITKRSVHLVVLWNVFLANLPLLLVFFMCLEDQRRDTFRTGLLGVLWLIFFPNAPYLITDFIHLQHITFYTNETPNLYTTNFWSWLGLFQIGAAVFIGLFSGMLSLWIIHHRFLKRLISPIAEFALLMIFISSGAAVYIGRFLRLNSWDLFYPAHFITQITGHINSFSIAFSLMSAAAVGIEYCFFSVLLMTAAKISRLHR</sequence>
<dbReference type="RefSeq" id="WP_010024133.1">
    <property type="nucleotide sequence ID" value="NZ_AFVQ02000081.1"/>
</dbReference>
<comment type="caution">
    <text evidence="2">The sequence shown here is derived from an EMBL/GenBank/DDBJ whole genome shotgun (WGS) entry which is preliminary data.</text>
</comment>
<dbReference type="AlphaFoldDB" id="A0A0U1QPG0"/>
<dbReference type="Proteomes" id="UP000035553">
    <property type="component" value="Unassembled WGS sequence"/>
</dbReference>
<feature type="transmembrane region" description="Helical" evidence="1">
    <location>
        <begin position="69"/>
        <end position="89"/>
    </location>
</feature>
<keyword evidence="1" id="KW-0812">Transmembrane</keyword>
<keyword evidence="1" id="KW-0472">Membrane</keyword>
<feature type="transmembrane region" description="Helical" evidence="1">
    <location>
        <begin position="109"/>
        <end position="136"/>
    </location>
</feature>
<feature type="transmembrane region" description="Helical" evidence="1">
    <location>
        <begin position="12"/>
        <end position="30"/>
    </location>
</feature>
<keyword evidence="1" id="KW-1133">Transmembrane helix</keyword>
<feature type="transmembrane region" description="Helical" evidence="1">
    <location>
        <begin position="148"/>
        <end position="170"/>
    </location>
</feature>
<dbReference type="OrthoDB" id="4540541at2"/>
<name>A0A0U1QPG0_9BACL</name>
<dbReference type="EMBL" id="AFVQ02000081">
    <property type="protein sequence ID" value="KLI02694.1"/>
    <property type="molecule type" value="Genomic_DNA"/>
</dbReference>
<reference evidence="2 3" key="1">
    <citation type="journal article" date="2011" name="J. Bacteriol.">
        <title>Draft genome sequence of Sporolactobacillus inulinus strain CASD, an efficient D-lactic acid-producing bacterium with high-concentration lactate tolerance capability.</title>
        <authorList>
            <person name="Yu B."/>
            <person name="Su F."/>
            <person name="Wang L."/>
            <person name="Xu K."/>
            <person name="Zhao B."/>
            <person name="Xu P."/>
        </authorList>
    </citation>
    <scope>NUCLEOTIDE SEQUENCE [LARGE SCALE GENOMIC DNA]</scope>
    <source>
        <strain evidence="2 3">CASD</strain>
    </source>
</reference>
<protein>
    <recommendedName>
        <fullName evidence="4">DUF1361 domain-containing protein</fullName>
    </recommendedName>
</protein>
<evidence type="ECO:0008006" key="4">
    <source>
        <dbReference type="Google" id="ProtNLM"/>
    </source>
</evidence>
<feature type="transmembrane region" description="Helical" evidence="1">
    <location>
        <begin position="36"/>
        <end position="57"/>
    </location>
</feature>
<organism evidence="2 3">
    <name type="scientific">Sporolactobacillus inulinus CASD</name>
    <dbReference type="NCBI Taxonomy" id="1069536"/>
    <lineage>
        <taxon>Bacteria</taxon>
        <taxon>Bacillati</taxon>
        <taxon>Bacillota</taxon>
        <taxon>Bacilli</taxon>
        <taxon>Bacillales</taxon>
        <taxon>Sporolactobacillaceae</taxon>
        <taxon>Sporolactobacillus</taxon>
    </lineage>
</organism>
<dbReference type="InterPro" id="IPR009793">
    <property type="entry name" value="DUF1361"/>
</dbReference>
<dbReference type="Pfam" id="PF07099">
    <property type="entry name" value="DUF1361"/>
    <property type="match status" value="1"/>
</dbReference>
<evidence type="ECO:0000256" key="1">
    <source>
        <dbReference type="SAM" id="Phobius"/>
    </source>
</evidence>
<feature type="transmembrane region" description="Helical" evidence="1">
    <location>
        <begin position="196"/>
        <end position="218"/>
    </location>
</feature>
<accession>A0A0U1QPG0</accession>
<proteinExistence type="predicted"/>
<dbReference type="STRING" id="1069536.SINU_06670"/>
<evidence type="ECO:0000313" key="2">
    <source>
        <dbReference type="EMBL" id="KLI02694.1"/>
    </source>
</evidence>
<evidence type="ECO:0000313" key="3">
    <source>
        <dbReference type="Proteomes" id="UP000035553"/>
    </source>
</evidence>
<keyword evidence="3" id="KW-1185">Reference proteome</keyword>